<sequence>MQLNSHKQHKTADRTHSDWLNKIYDNSLEQCQRNGWVKLRELPSTYSHDEALLLCQVGKDEWLAWVPDHGEAVLRTHQFEVDGNW</sequence>
<reference evidence="1 2" key="1">
    <citation type="journal article" date="2015" name="Genome Announc.">
        <title>Draft Genome Sequence of the Terrestrial Cyanobacterium Scytonema millei VB511283, Isolated from Eastern India.</title>
        <authorList>
            <person name="Sen D."/>
            <person name="Chandrababunaidu M.M."/>
            <person name="Singh D."/>
            <person name="Sanghi N."/>
            <person name="Ghorai A."/>
            <person name="Mishra G.P."/>
            <person name="Madduluri M."/>
            <person name="Adhikary S.P."/>
            <person name="Tripathy S."/>
        </authorList>
    </citation>
    <scope>NUCLEOTIDE SEQUENCE [LARGE SCALE GENOMIC DNA]</scope>
    <source>
        <strain evidence="1 2">VB511283</strain>
    </source>
</reference>
<dbReference type="RefSeq" id="WP_039714049.1">
    <property type="nucleotide sequence ID" value="NZ_JTJC03000006.1"/>
</dbReference>
<dbReference type="EMBL" id="JTJC03000006">
    <property type="protein sequence ID" value="NHC36927.1"/>
    <property type="molecule type" value="Genomic_DNA"/>
</dbReference>
<organism evidence="1 2">
    <name type="scientific">Scytonema millei VB511283</name>
    <dbReference type="NCBI Taxonomy" id="1245923"/>
    <lineage>
        <taxon>Bacteria</taxon>
        <taxon>Bacillati</taxon>
        <taxon>Cyanobacteriota</taxon>
        <taxon>Cyanophyceae</taxon>
        <taxon>Nostocales</taxon>
        <taxon>Scytonemataceae</taxon>
        <taxon>Scytonema</taxon>
    </lineage>
</organism>
<evidence type="ECO:0000313" key="1">
    <source>
        <dbReference type="EMBL" id="NHC36927.1"/>
    </source>
</evidence>
<dbReference type="AlphaFoldDB" id="A0A9X5EA65"/>
<accession>A0A9X5EA65</accession>
<name>A0A9X5EA65_9CYAN</name>
<keyword evidence="2" id="KW-1185">Reference proteome</keyword>
<dbReference type="Proteomes" id="UP000031532">
    <property type="component" value="Unassembled WGS sequence"/>
</dbReference>
<evidence type="ECO:0000313" key="2">
    <source>
        <dbReference type="Proteomes" id="UP000031532"/>
    </source>
</evidence>
<protein>
    <submittedName>
        <fullName evidence="1">Uncharacterized protein</fullName>
    </submittedName>
</protein>
<proteinExistence type="predicted"/>
<dbReference type="OrthoDB" id="573945at2"/>
<comment type="caution">
    <text evidence="1">The sequence shown here is derived from an EMBL/GenBank/DDBJ whole genome shotgun (WGS) entry which is preliminary data.</text>
</comment>
<gene>
    <name evidence="1" type="ORF">QH73_0020195</name>
</gene>